<keyword evidence="5" id="KW-1185">Reference proteome</keyword>
<dbReference type="PANTHER" id="PTHR46236:SF35">
    <property type="entry name" value="MATH DOMAIN-CONTAINING PROTEIN"/>
    <property type="match status" value="1"/>
</dbReference>
<dbReference type="SMART" id="SM00061">
    <property type="entry name" value="MATH"/>
    <property type="match status" value="1"/>
</dbReference>
<dbReference type="PANTHER" id="PTHR46236">
    <property type="entry name" value="TRAF-LIKE SUPERFAMILY PROTEIN"/>
    <property type="match status" value="1"/>
</dbReference>
<evidence type="ECO:0000313" key="4">
    <source>
        <dbReference type="EMBL" id="CAJ1967355.1"/>
    </source>
</evidence>
<dbReference type="Proteomes" id="UP001189624">
    <property type="component" value="Chromosome 7"/>
</dbReference>
<dbReference type="InterPro" id="IPR002083">
    <property type="entry name" value="MATH/TRAF_dom"/>
</dbReference>
<evidence type="ECO:0000256" key="2">
    <source>
        <dbReference type="SAM" id="Coils"/>
    </source>
</evidence>
<feature type="domain" description="MATH" evidence="3">
    <location>
        <begin position="11"/>
        <end position="111"/>
    </location>
</feature>
<sequence length="307" mass="35991">MENKNTKDKIFEKFTWTIRDFSKLDSNGQYSEIFSIDDHLWRVLIFPKGNNVEYLSIYLDGGGNVANLETEHQFNAKEINWGFTRFIPLDELCNPSNGFIVNDTCIIEVEILVSNSKHNNEGDQEDNKINDKQTNHIDNPLPKEIVKFRGLEKMEEDFIPLLEEVCSQHPSLVDRQKKRTLMYVEWAFTALGRVLHFLKTKKVKDMDDDACNHLQVLWEELETFKFDLTWLEPHVQSALGMKNYRERSIQVKKMKEKVSFLETETKMLKEKMMQAKINLEITRRELARIIEGFEECNLEDGLGYGGQ</sequence>
<evidence type="ECO:0000259" key="3">
    <source>
        <dbReference type="PROSITE" id="PS50144"/>
    </source>
</evidence>
<organism evidence="4 5">
    <name type="scientific">Sphenostylis stenocarpa</name>
    <dbReference type="NCBI Taxonomy" id="92480"/>
    <lineage>
        <taxon>Eukaryota</taxon>
        <taxon>Viridiplantae</taxon>
        <taxon>Streptophyta</taxon>
        <taxon>Embryophyta</taxon>
        <taxon>Tracheophyta</taxon>
        <taxon>Spermatophyta</taxon>
        <taxon>Magnoliopsida</taxon>
        <taxon>eudicotyledons</taxon>
        <taxon>Gunneridae</taxon>
        <taxon>Pentapetalae</taxon>
        <taxon>rosids</taxon>
        <taxon>fabids</taxon>
        <taxon>Fabales</taxon>
        <taxon>Fabaceae</taxon>
        <taxon>Papilionoideae</taxon>
        <taxon>50 kb inversion clade</taxon>
        <taxon>NPAAA clade</taxon>
        <taxon>indigoferoid/millettioid clade</taxon>
        <taxon>Phaseoleae</taxon>
        <taxon>Sphenostylis</taxon>
    </lineage>
</organism>
<dbReference type="InterPro" id="IPR008974">
    <property type="entry name" value="TRAF-like"/>
</dbReference>
<reference evidence="4" key="1">
    <citation type="submission" date="2023-10" db="EMBL/GenBank/DDBJ databases">
        <authorList>
            <person name="Domelevo Entfellner J.-B."/>
        </authorList>
    </citation>
    <scope>NUCLEOTIDE SEQUENCE</scope>
</reference>
<dbReference type="Gramene" id="rna-AYBTSS11_LOCUS21137">
    <property type="protein sequence ID" value="CAJ1967355.1"/>
    <property type="gene ID" value="gene-AYBTSS11_LOCUS21137"/>
</dbReference>
<dbReference type="EMBL" id="OY731404">
    <property type="protein sequence ID" value="CAJ1967355.1"/>
    <property type="molecule type" value="Genomic_DNA"/>
</dbReference>
<dbReference type="Gene3D" id="2.60.210.10">
    <property type="entry name" value="Apoptosis, Tumor Necrosis Factor Receptor Associated Protein 2, Chain A"/>
    <property type="match status" value="2"/>
</dbReference>
<feature type="coiled-coil region" evidence="2">
    <location>
        <begin position="251"/>
        <end position="285"/>
    </location>
</feature>
<dbReference type="SUPFAM" id="SSF49599">
    <property type="entry name" value="TRAF domain-like"/>
    <property type="match status" value="1"/>
</dbReference>
<protein>
    <recommendedName>
        <fullName evidence="3">MATH domain-containing protein</fullName>
    </recommendedName>
</protein>
<name>A0AA86T084_9FABA</name>
<dbReference type="Pfam" id="PF22486">
    <property type="entry name" value="MATH_2"/>
    <property type="match status" value="2"/>
</dbReference>
<evidence type="ECO:0000256" key="1">
    <source>
        <dbReference type="ARBA" id="ARBA00023054"/>
    </source>
</evidence>
<accession>A0AA86T084</accession>
<dbReference type="InterPro" id="IPR050804">
    <property type="entry name" value="MCC"/>
</dbReference>
<dbReference type="AlphaFoldDB" id="A0AA86T084"/>
<keyword evidence="1 2" id="KW-0175">Coiled coil</keyword>
<dbReference type="CDD" id="cd00121">
    <property type="entry name" value="MATH"/>
    <property type="match status" value="1"/>
</dbReference>
<evidence type="ECO:0000313" key="5">
    <source>
        <dbReference type="Proteomes" id="UP001189624"/>
    </source>
</evidence>
<dbReference type="PROSITE" id="PS50144">
    <property type="entry name" value="MATH"/>
    <property type="match status" value="1"/>
</dbReference>
<gene>
    <name evidence="4" type="ORF">AYBTSS11_LOCUS21137</name>
</gene>
<proteinExistence type="predicted"/>